<dbReference type="Proteomes" id="UP000683925">
    <property type="component" value="Unassembled WGS sequence"/>
</dbReference>
<feature type="active site" evidence="4">
    <location>
        <position position="243"/>
    </location>
</feature>
<keyword evidence="9" id="KW-1185">Reference proteome</keyword>
<keyword evidence="1" id="KW-0645">Protease</keyword>
<accession>A0A8S1SNA9</accession>
<evidence type="ECO:0000259" key="7">
    <source>
        <dbReference type="PROSITE" id="PS51767"/>
    </source>
</evidence>
<dbReference type="PANTHER" id="PTHR47966">
    <property type="entry name" value="BETA-SITE APP-CLEAVING ENZYME, ISOFORM A-RELATED"/>
    <property type="match status" value="1"/>
</dbReference>
<evidence type="ECO:0000256" key="2">
    <source>
        <dbReference type="ARBA" id="ARBA00022750"/>
    </source>
</evidence>
<evidence type="ECO:0000256" key="5">
    <source>
        <dbReference type="PIRSR" id="PIRSR601461-2"/>
    </source>
</evidence>
<proteinExistence type="predicted"/>
<dbReference type="InterPro" id="IPR001461">
    <property type="entry name" value="Aspartic_peptidase_A1"/>
</dbReference>
<keyword evidence="2" id="KW-0064">Aspartyl protease</keyword>
<dbReference type="OrthoDB" id="311946at2759"/>
<feature type="active site" evidence="4">
    <location>
        <position position="67"/>
    </location>
</feature>
<feature type="disulfide bond" evidence="5">
    <location>
        <begin position="276"/>
        <end position="312"/>
    </location>
</feature>
<dbReference type="Pfam" id="PF00026">
    <property type="entry name" value="Asp"/>
    <property type="match status" value="1"/>
</dbReference>
<evidence type="ECO:0000256" key="6">
    <source>
        <dbReference type="SAM" id="Phobius"/>
    </source>
</evidence>
<keyword evidence="6" id="KW-1133">Transmembrane helix</keyword>
<keyword evidence="6" id="KW-0472">Membrane</keyword>
<dbReference type="PANTHER" id="PTHR47966:SF51">
    <property type="entry name" value="BETA-SITE APP-CLEAVING ENZYME, ISOFORM A-RELATED"/>
    <property type="match status" value="1"/>
</dbReference>
<evidence type="ECO:0000256" key="4">
    <source>
        <dbReference type="PIRSR" id="PIRSR601461-1"/>
    </source>
</evidence>
<dbReference type="CDD" id="cd05471">
    <property type="entry name" value="pepsin_like"/>
    <property type="match status" value="1"/>
</dbReference>
<feature type="domain" description="Peptidase A1" evidence="7">
    <location>
        <begin position="49"/>
        <end position="348"/>
    </location>
</feature>
<dbReference type="EMBL" id="CAJJDP010000011">
    <property type="protein sequence ID" value="CAD8140789.1"/>
    <property type="molecule type" value="Genomic_DNA"/>
</dbReference>
<keyword evidence="3" id="KW-0378">Hydrolase</keyword>
<dbReference type="InterPro" id="IPR033121">
    <property type="entry name" value="PEPTIDASE_A1"/>
</dbReference>
<comment type="caution">
    <text evidence="8">The sequence shown here is derived from an EMBL/GenBank/DDBJ whole genome shotgun (WGS) entry which is preliminary data.</text>
</comment>
<keyword evidence="6" id="KW-0812">Transmembrane</keyword>
<dbReference type="GO" id="GO:0004190">
    <property type="term" value="F:aspartic-type endopeptidase activity"/>
    <property type="evidence" value="ECO:0007669"/>
    <property type="project" value="UniProtKB-KW"/>
</dbReference>
<sequence length="387" mass="44282">MITTFVLLVLSIQAKQKLKSHPFSNHQIKLNRHTTIEQAPLDNYGNIIYYINASFGTPQQVFSIVVDTGSVTTWISNQTCEGCIFPRFDPNRSITLQQADEDHSINYNIGSLSGKFVQDYVSLTNGNLNVSMKFMLANVFTMPGIKFQGLLGLSSYNDRQNIFEYGYQQKLLETSIFGLNLNRNPQESILLYNNFSEDYLDQVVWMPNVLNHQWSMKVYGFFINDIDLTDKVTLKNGTIALMDSGSSCLWLDEEIINYMLHRYILANCISSYSCPCNSPFYPNLNIYLAGVKIEITPENYMIPSVGQYCKPCFSKAGKTTHDYTILGDPAMQAIISIFDKENQQFGVYQGNKLHNLLIFQIIQISLTIIQFVALCLFSYKFYLYKRI</sequence>
<evidence type="ECO:0000313" key="8">
    <source>
        <dbReference type="EMBL" id="CAD8140789.1"/>
    </source>
</evidence>
<evidence type="ECO:0000256" key="3">
    <source>
        <dbReference type="ARBA" id="ARBA00022801"/>
    </source>
</evidence>
<evidence type="ECO:0000256" key="1">
    <source>
        <dbReference type="ARBA" id="ARBA00022670"/>
    </source>
</evidence>
<protein>
    <recommendedName>
        <fullName evidence="7">Peptidase A1 domain-containing protein</fullName>
    </recommendedName>
</protein>
<dbReference type="OMA" id="YILANCI"/>
<dbReference type="FunFam" id="2.40.70.10:FF:000167">
    <property type="entry name" value="Uncharacterized protein"/>
    <property type="match status" value="1"/>
</dbReference>
<dbReference type="GO" id="GO:0006508">
    <property type="term" value="P:proteolysis"/>
    <property type="evidence" value="ECO:0007669"/>
    <property type="project" value="UniProtKB-KW"/>
</dbReference>
<dbReference type="InterPro" id="IPR034164">
    <property type="entry name" value="Pepsin-like_dom"/>
</dbReference>
<name>A0A8S1SNA9_PAROT</name>
<dbReference type="PROSITE" id="PS51767">
    <property type="entry name" value="PEPTIDASE_A1"/>
    <property type="match status" value="1"/>
</dbReference>
<dbReference type="AlphaFoldDB" id="A0A8S1SNA9"/>
<keyword evidence="5" id="KW-1015">Disulfide bond</keyword>
<reference evidence="8" key="1">
    <citation type="submission" date="2021-01" db="EMBL/GenBank/DDBJ databases">
        <authorList>
            <consortium name="Genoscope - CEA"/>
            <person name="William W."/>
        </authorList>
    </citation>
    <scope>NUCLEOTIDE SEQUENCE</scope>
</reference>
<organism evidence="8 9">
    <name type="scientific">Paramecium octaurelia</name>
    <dbReference type="NCBI Taxonomy" id="43137"/>
    <lineage>
        <taxon>Eukaryota</taxon>
        <taxon>Sar</taxon>
        <taxon>Alveolata</taxon>
        <taxon>Ciliophora</taxon>
        <taxon>Intramacronucleata</taxon>
        <taxon>Oligohymenophorea</taxon>
        <taxon>Peniculida</taxon>
        <taxon>Parameciidae</taxon>
        <taxon>Paramecium</taxon>
    </lineage>
</organism>
<evidence type="ECO:0000313" key="9">
    <source>
        <dbReference type="Proteomes" id="UP000683925"/>
    </source>
</evidence>
<feature type="transmembrane region" description="Helical" evidence="6">
    <location>
        <begin position="357"/>
        <end position="379"/>
    </location>
</feature>
<gene>
    <name evidence="8" type="ORF">POCTA_138.1.T0120086</name>
</gene>